<accession>A0A7W3NHG9</accession>
<comment type="caution">
    <text evidence="1">The sequence shown here is derived from an EMBL/GenBank/DDBJ whole genome shotgun (WGS) entry which is preliminary data.</text>
</comment>
<gene>
    <name evidence="1" type="ORF">HNP21_006282</name>
</gene>
<proteinExistence type="predicted"/>
<dbReference type="EMBL" id="JACJHT010000027">
    <property type="protein sequence ID" value="MBA9043104.1"/>
    <property type="molecule type" value="Genomic_DNA"/>
</dbReference>
<reference evidence="1" key="1">
    <citation type="submission" date="2020-08" db="EMBL/GenBank/DDBJ databases">
        <title>Functional genomics of gut bacteria from endangered species of beetles.</title>
        <authorList>
            <person name="Carlos-Shanley C."/>
        </authorList>
    </citation>
    <scope>NUCLEOTIDE SEQUENCE [LARGE SCALE GENOMIC DNA]</scope>
    <source>
        <strain evidence="1">S00060</strain>
    </source>
</reference>
<sequence length="140" mass="16399">MNDLRVVIERMNGAVRSPQVLELLSVYYNLDNLPWEMSKQLSARQKLDKDKSEVYWNAQECEHEYWIEGLGNVNDRLKYRVLELIGLAYIFNSASKDVKFKLTDAFDYYVKAEPNIEMFILLLTAAVREYYSSINKGEAE</sequence>
<dbReference type="Proteomes" id="UP000543174">
    <property type="component" value="Unassembled WGS sequence"/>
</dbReference>
<evidence type="ECO:0000313" key="1">
    <source>
        <dbReference type="EMBL" id="MBA9043104.1"/>
    </source>
</evidence>
<protein>
    <submittedName>
        <fullName evidence="1">Uncharacterized protein</fullName>
    </submittedName>
</protein>
<keyword evidence="2" id="KW-1185">Reference proteome</keyword>
<dbReference type="AlphaFoldDB" id="A0A7W3NHG9"/>
<evidence type="ECO:0000313" key="2">
    <source>
        <dbReference type="Proteomes" id="UP000543174"/>
    </source>
</evidence>
<organism evidence="1 2">
    <name type="scientific">Priestia aryabhattai</name>
    <name type="common">Bacillus aryabhattai</name>
    <dbReference type="NCBI Taxonomy" id="412384"/>
    <lineage>
        <taxon>Bacteria</taxon>
        <taxon>Bacillati</taxon>
        <taxon>Bacillota</taxon>
        <taxon>Bacilli</taxon>
        <taxon>Bacillales</taxon>
        <taxon>Bacillaceae</taxon>
        <taxon>Priestia</taxon>
    </lineage>
</organism>
<dbReference type="RefSeq" id="WP_182528294.1">
    <property type="nucleotide sequence ID" value="NZ_JACJHT010000027.1"/>
</dbReference>
<name>A0A7W3NHG9_PRIAR</name>